<organism evidence="2 3">
    <name type="scientific">Drosophila kikkawai</name>
    <name type="common">Fruit fly</name>
    <dbReference type="NCBI Taxonomy" id="30033"/>
    <lineage>
        <taxon>Eukaryota</taxon>
        <taxon>Metazoa</taxon>
        <taxon>Ecdysozoa</taxon>
        <taxon>Arthropoda</taxon>
        <taxon>Hexapoda</taxon>
        <taxon>Insecta</taxon>
        <taxon>Pterygota</taxon>
        <taxon>Neoptera</taxon>
        <taxon>Endopterygota</taxon>
        <taxon>Diptera</taxon>
        <taxon>Brachycera</taxon>
        <taxon>Muscomorpha</taxon>
        <taxon>Ephydroidea</taxon>
        <taxon>Drosophilidae</taxon>
        <taxon>Drosophila</taxon>
        <taxon>Sophophora</taxon>
    </lineage>
</organism>
<dbReference type="PANTHER" id="PTHR34609">
    <property type="entry name" value="GEO08273P1-RELATED"/>
    <property type="match status" value="1"/>
</dbReference>
<evidence type="ECO:0000256" key="1">
    <source>
        <dbReference type="SAM" id="Phobius"/>
    </source>
</evidence>
<evidence type="ECO:0000313" key="3">
    <source>
        <dbReference type="RefSeq" id="XP_017033350.1"/>
    </source>
</evidence>
<keyword evidence="2" id="KW-1185">Reference proteome</keyword>
<dbReference type="GeneID" id="108082470"/>
<keyword evidence="1" id="KW-0472">Membrane</keyword>
<accession>A0A6P4IXP6</accession>
<dbReference type="OrthoDB" id="7996520at2759"/>
<sequence length="148" mass="16393">MKIDLIVDQGPCQTELRSWCLGIAIYSLISVTFSVLFAPTVVNFVGFAIAVIANVLLLIGTLKEKRVLLLGWLIFALIEAIGFPFAIFGVIFHYGGYREATGFNNIFGALLVYIISILIVAFCARLIYSHYVQLKNRESSSPRTTNVV</sequence>
<feature type="transmembrane region" description="Helical" evidence="1">
    <location>
        <begin position="44"/>
        <end position="62"/>
    </location>
</feature>
<dbReference type="AlphaFoldDB" id="A0A6P4IXP6"/>
<feature type="transmembrane region" description="Helical" evidence="1">
    <location>
        <begin position="106"/>
        <end position="128"/>
    </location>
</feature>
<keyword evidence="1" id="KW-1133">Transmembrane helix</keyword>
<dbReference type="OMA" id="GPCNTEL"/>
<proteinExistence type="predicted"/>
<feature type="transmembrane region" description="Helical" evidence="1">
    <location>
        <begin position="69"/>
        <end position="94"/>
    </location>
</feature>
<name>A0A6P4IXP6_DROKI</name>
<evidence type="ECO:0000313" key="2">
    <source>
        <dbReference type="Proteomes" id="UP001652661"/>
    </source>
</evidence>
<dbReference type="RefSeq" id="XP_017033350.1">
    <property type="nucleotide sequence ID" value="XM_017177861.2"/>
</dbReference>
<gene>
    <name evidence="3" type="primary">LOC108082470</name>
</gene>
<keyword evidence="1" id="KW-0812">Transmembrane</keyword>
<dbReference type="PANTHER" id="PTHR34609:SF17">
    <property type="entry name" value="GEO08273P1-RELATED"/>
    <property type="match status" value="1"/>
</dbReference>
<dbReference type="InterPro" id="IPR053077">
    <property type="entry name" value="MARVEL_domain_protein_3"/>
</dbReference>
<dbReference type="InterPro" id="IPR031720">
    <property type="entry name" value="DUF4728"/>
</dbReference>
<dbReference type="Pfam" id="PF15860">
    <property type="entry name" value="DUF4728"/>
    <property type="match status" value="1"/>
</dbReference>
<reference evidence="2" key="1">
    <citation type="submission" date="2025-05" db="UniProtKB">
        <authorList>
            <consortium name="RefSeq"/>
        </authorList>
    </citation>
    <scope>NUCLEOTIDE SEQUENCE [LARGE SCALE GENOMIC DNA]</scope>
    <source>
        <strain evidence="2">14028-0561.14</strain>
    </source>
</reference>
<protein>
    <submittedName>
        <fullName evidence="3">Uncharacterized protein</fullName>
    </submittedName>
</protein>
<feature type="transmembrane region" description="Helical" evidence="1">
    <location>
        <begin position="20"/>
        <end position="38"/>
    </location>
</feature>
<dbReference type="Proteomes" id="UP001652661">
    <property type="component" value="Chromosome 2R"/>
</dbReference>
<reference evidence="3" key="2">
    <citation type="submission" date="2025-08" db="UniProtKB">
        <authorList>
            <consortium name="RefSeq"/>
        </authorList>
    </citation>
    <scope>IDENTIFICATION</scope>
    <source>
        <strain evidence="3">14028-0561.14</strain>
        <tissue evidence="3">Whole fly</tissue>
    </source>
</reference>